<evidence type="ECO:0000256" key="5">
    <source>
        <dbReference type="ARBA" id="ARBA00023077"/>
    </source>
</evidence>
<feature type="domain" description="TonB-dependent receptor-like beta-barrel" evidence="12">
    <location>
        <begin position="414"/>
        <end position="969"/>
    </location>
</feature>
<dbReference type="EMBL" id="BAAAGA010000002">
    <property type="protein sequence ID" value="GAA0619651.1"/>
    <property type="molecule type" value="Genomic_DNA"/>
</dbReference>
<comment type="subcellular location">
    <subcellularLocation>
        <location evidence="1 8">Cell outer membrane</location>
        <topology evidence="1 8">Multi-pass membrane protein</topology>
    </subcellularLocation>
</comment>
<organism evidence="14 15">
    <name type="scientific">Brevundimonas kwangchunensis</name>
    <dbReference type="NCBI Taxonomy" id="322163"/>
    <lineage>
        <taxon>Bacteria</taxon>
        <taxon>Pseudomonadati</taxon>
        <taxon>Pseudomonadota</taxon>
        <taxon>Alphaproteobacteria</taxon>
        <taxon>Caulobacterales</taxon>
        <taxon>Caulobacteraceae</taxon>
        <taxon>Brevundimonas</taxon>
    </lineage>
</organism>
<dbReference type="SUPFAM" id="SSF56935">
    <property type="entry name" value="Porins"/>
    <property type="match status" value="1"/>
</dbReference>
<keyword evidence="3 8" id="KW-1134">Transmembrane beta strand</keyword>
<sequence length="1007" mass="109107">MLTKRKYLFGTTILASVLAVSAPAFAQTAPTAQPQPANPNRQEAPRDDQATDLGAVVVTGTRIRNADFSASSPVQTITSENSDLRGIPDVAQALLNSTLAVSSFQLNDQLTGYVTAGGGGTQSVALRGAGPQRTLTLLNGRRAGPAGTRGQVQAFDLGVIPGSILERTEILKDGASSIYGSDAVAGVINIITRRDWDGGSMNAFYSQPFEEGGEQLRIDGAFGRTFDRGYFNVAAEYSKTFIQRRRDRDYTRCTNDIVRNINTGALLDYTDPVTGQLKCYNQNTNYVSLLTSGMNIVRQVPGYDYTTPGNNIAAAQAAFPGSAAAYNGWARFNRAGFPATYLYTPSDNELWQNSSVISPAERYSVYATGGYDLTDNVEIYTELLYNRRESSQVGAAQVFQSFAQRNIVNGAPNNLPADNPNNPFGQAVQTVGSYASSSFQQIDYYRIVAGLRGQAGDWDWDVYGQYALSDATYNNGPRIYLDRFLALNSPGTACTNTPLGGNVSNFNCSALPGGIPWTTERVLRGNYTDAERSFLFFNEDATTTYEHMFVEGSASTPSLFSLPAGDVGAAFGFQYRKEEIDDTPGPQAILRNTALFTTAGRTAGSDTIMEAFGELDIPLITDMPFFDDLRLNVSGRLSDYESYGTSETYKAGLNWAMTPEVRFRTSYGTSFRAPALYEQFLGAQVGYGAQSSDPCYDYTNNPNIDPQVRAACVAAGVPITTGGASVAISSVGGRDLLTAETADNWTVGFVLTPRDIPVSVAVDYYEFTVKDAVSQLGANAIVTRCYQGQTAFCSLFTRIPSGPDAGRLGTVDNSYVNVAEQNNRGLDVQVRWSEEYSFGRLTIESAHNFKLEDTQIFQGSLTNYLGDTYNLGGPAYSGNLYVTLSRGAFSYFYGIDVIGRGSDIDENGGELFALTKYQDNAAGITSASCQATNTYCVRYNLETPVWATHSASVRYNSDTWSASVGIQNLWDEAPPLAGAGLFRIGNAALNAYDMRGRRLSLRIGRRF</sequence>
<dbReference type="Gene3D" id="2.170.130.10">
    <property type="entry name" value="TonB-dependent receptor, plug domain"/>
    <property type="match status" value="1"/>
</dbReference>
<evidence type="ECO:0000256" key="4">
    <source>
        <dbReference type="ARBA" id="ARBA00022692"/>
    </source>
</evidence>
<proteinExistence type="inferred from homology"/>
<evidence type="ECO:0000256" key="11">
    <source>
        <dbReference type="SAM" id="SignalP"/>
    </source>
</evidence>
<evidence type="ECO:0000256" key="8">
    <source>
        <dbReference type="PROSITE-ProRule" id="PRU01360"/>
    </source>
</evidence>
<reference evidence="14 15" key="1">
    <citation type="journal article" date="2019" name="Int. J. Syst. Evol. Microbiol.">
        <title>The Global Catalogue of Microorganisms (GCM) 10K type strain sequencing project: providing services to taxonomists for standard genome sequencing and annotation.</title>
        <authorList>
            <consortium name="The Broad Institute Genomics Platform"/>
            <consortium name="The Broad Institute Genome Sequencing Center for Infectious Disease"/>
            <person name="Wu L."/>
            <person name="Ma J."/>
        </authorList>
    </citation>
    <scope>NUCLEOTIDE SEQUENCE [LARGE SCALE GENOMIC DNA]</scope>
    <source>
        <strain evidence="14 15">JCM 12928</strain>
    </source>
</reference>
<keyword evidence="11" id="KW-0732">Signal</keyword>
<evidence type="ECO:0000256" key="7">
    <source>
        <dbReference type="ARBA" id="ARBA00023237"/>
    </source>
</evidence>
<comment type="caution">
    <text evidence="14">The sequence shown here is derived from an EMBL/GenBank/DDBJ whole genome shotgun (WGS) entry which is preliminary data.</text>
</comment>
<evidence type="ECO:0000256" key="9">
    <source>
        <dbReference type="RuleBase" id="RU003357"/>
    </source>
</evidence>
<feature type="compositionally biased region" description="Low complexity" evidence="10">
    <location>
        <begin position="28"/>
        <end position="42"/>
    </location>
</feature>
<keyword evidence="5 9" id="KW-0798">TonB box</keyword>
<keyword evidence="14" id="KW-0675">Receptor</keyword>
<protein>
    <submittedName>
        <fullName evidence="14">TonB-dependent receptor</fullName>
    </submittedName>
</protein>
<feature type="signal peptide" evidence="11">
    <location>
        <begin position="1"/>
        <end position="26"/>
    </location>
</feature>
<dbReference type="InterPro" id="IPR036942">
    <property type="entry name" value="Beta-barrel_TonB_sf"/>
</dbReference>
<evidence type="ECO:0000256" key="6">
    <source>
        <dbReference type="ARBA" id="ARBA00023136"/>
    </source>
</evidence>
<dbReference type="PANTHER" id="PTHR47234:SF2">
    <property type="entry name" value="TONB-DEPENDENT RECEPTOR"/>
    <property type="match status" value="1"/>
</dbReference>
<dbReference type="PANTHER" id="PTHR47234">
    <property type="match status" value="1"/>
</dbReference>
<dbReference type="Pfam" id="PF00593">
    <property type="entry name" value="TonB_dep_Rec_b-barrel"/>
    <property type="match status" value="1"/>
</dbReference>
<evidence type="ECO:0000259" key="12">
    <source>
        <dbReference type="Pfam" id="PF00593"/>
    </source>
</evidence>
<dbReference type="PROSITE" id="PS52016">
    <property type="entry name" value="TONB_DEPENDENT_REC_3"/>
    <property type="match status" value="1"/>
</dbReference>
<evidence type="ECO:0000256" key="10">
    <source>
        <dbReference type="SAM" id="MobiDB-lite"/>
    </source>
</evidence>
<comment type="similarity">
    <text evidence="8 9">Belongs to the TonB-dependent receptor family.</text>
</comment>
<feature type="region of interest" description="Disordered" evidence="10">
    <location>
        <begin position="28"/>
        <end position="51"/>
    </location>
</feature>
<dbReference type="Pfam" id="PF07715">
    <property type="entry name" value="Plug"/>
    <property type="match status" value="1"/>
</dbReference>
<evidence type="ECO:0000313" key="14">
    <source>
        <dbReference type="EMBL" id="GAA0619651.1"/>
    </source>
</evidence>
<dbReference type="Gene3D" id="2.40.170.20">
    <property type="entry name" value="TonB-dependent receptor, beta-barrel domain"/>
    <property type="match status" value="1"/>
</dbReference>
<dbReference type="Proteomes" id="UP001501352">
    <property type="component" value="Unassembled WGS sequence"/>
</dbReference>
<evidence type="ECO:0000313" key="15">
    <source>
        <dbReference type="Proteomes" id="UP001501352"/>
    </source>
</evidence>
<dbReference type="InterPro" id="IPR000531">
    <property type="entry name" value="Beta-barrel_TonB"/>
</dbReference>
<dbReference type="InterPro" id="IPR037066">
    <property type="entry name" value="Plug_dom_sf"/>
</dbReference>
<evidence type="ECO:0000256" key="2">
    <source>
        <dbReference type="ARBA" id="ARBA00022448"/>
    </source>
</evidence>
<keyword evidence="4 8" id="KW-0812">Transmembrane</keyword>
<feature type="chain" id="PRO_5047438736" evidence="11">
    <location>
        <begin position="27"/>
        <end position="1007"/>
    </location>
</feature>
<keyword evidence="6 8" id="KW-0472">Membrane</keyword>
<evidence type="ECO:0000259" key="13">
    <source>
        <dbReference type="Pfam" id="PF07715"/>
    </source>
</evidence>
<gene>
    <name evidence="14" type="ORF">GCM10009422_14020</name>
</gene>
<name>A0ABN1GU75_9CAUL</name>
<accession>A0ABN1GU75</accession>
<evidence type="ECO:0000256" key="3">
    <source>
        <dbReference type="ARBA" id="ARBA00022452"/>
    </source>
</evidence>
<evidence type="ECO:0000256" key="1">
    <source>
        <dbReference type="ARBA" id="ARBA00004571"/>
    </source>
</evidence>
<dbReference type="RefSeq" id="WP_343792088.1">
    <property type="nucleotide sequence ID" value="NZ_BAAAGA010000002.1"/>
</dbReference>
<keyword evidence="15" id="KW-1185">Reference proteome</keyword>
<dbReference type="InterPro" id="IPR039426">
    <property type="entry name" value="TonB-dep_rcpt-like"/>
</dbReference>
<feature type="domain" description="TonB-dependent receptor plug" evidence="13">
    <location>
        <begin position="69"/>
        <end position="187"/>
    </location>
</feature>
<dbReference type="InterPro" id="IPR012910">
    <property type="entry name" value="Plug_dom"/>
</dbReference>
<keyword evidence="7 8" id="KW-0998">Cell outer membrane</keyword>
<keyword evidence="2 8" id="KW-0813">Transport</keyword>